<gene>
    <name evidence="2" type="ORF">H9853_10280</name>
</gene>
<keyword evidence="1" id="KW-1133">Transmembrane helix</keyword>
<feature type="non-terminal residue" evidence="2">
    <location>
        <position position="1"/>
    </location>
</feature>
<sequence>AVAMGVFVGIWLANYFNTTFIFKVILFIVGPILAILLIMRTPYQPRVRNWKVLFSVLAQDRKNYYPIRVVSKRKKRVREI</sequence>
<dbReference type="EMBL" id="DXEZ01000288">
    <property type="protein sequence ID" value="HIX55405.1"/>
    <property type="molecule type" value="Genomic_DNA"/>
</dbReference>
<reference evidence="2" key="2">
    <citation type="submission" date="2021-04" db="EMBL/GenBank/DDBJ databases">
        <authorList>
            <person name="Gilroy R."/>
        </authorList>
    </citation>
    <scope>NUCLEOTIDE SEQUENCE</scope>
    <source>
        <strain evidence="2">1719</strain>
    </source>
</reference>
<keyword evidence="1" id="KW-0812">Transmembrane</keyword>
<feature type="transmembrane region" description="Helical" evidence="1">
    <location>
        <begin position="20"/>
        <end position="39"/>
    </location>
</feature>
<name>A0A9D2AZB6_9SPHI</name>
<reference evidence="2" key="1">
    <citation type="journal article" date="2021" name="PeerJ">
        <title>Extensive microbial diversity within the chicken gut microbiome revealed by metagenomics and culture.</title>
        <authorList>
            <person name="Gilroy R."/>
            <person name="Ravi A."/>
            <person name="Getino M."/>
            <person name="Pursley I."/>
            <person name="Horton D.L."/>
            <person name="Alikhan N.F."/>
            <person name="Baker D."/>
            <person name="Gharbi K."/>
            <person name="Hall N."/>
            <person name="Watson M."/>
            <person name="Adriaenssens E.M."/>
            <person name="Foster-Nyarko E."/>
            <person name="Jarju S."/>
            <person name="Secka A."/>
            <person name="Antonio M."/>
            <person name="Oren A."/>
            <person name="Chaudhuri R.R."/>
            <person name="La Ragione R."/>
            <person name="Hildebrand F."/>
            <person name="Pallen M.J."/>
        </authorList>
    </citation>
    <scope>NUCLEOTIDE SEQUENCE</scope>
    <source>
        <strain evidence="2">1719</strain>
    </source>
</reference>
<dbReference type="AlphaFoldDB" id="A0A9D2AZB6"/>
<evidence type="ECO:0000313" key="3">
    <source>
        <dbReference type="Proteomes" id="UP000824156"/>
    </source>
</evidence>
<organism evidence="2 3">
    <name type="scientific">Candidatus Sphingobacterium stercoripullorum</name>
    <dbReference type="NCBI Taxonomy" id="2838759"/>
    <lineage>
        <taxon>Bacteria</taxon>
        <taxon>Pseudomonadati</taxon>
        <taxon>Bacteroidota</taxon>
        <taxon>Sphingobacteriia</taxon>
        <taxon>Sphingobacteriales</taxon>
        <taxon>Sphingobacteriaceae</taxon>
        <taxon>Sphingobacterium</taxon>
    </lineage>
</organism>
<keyword evidence="1" id="KW-0472">Membrane</keyword>
<evidence type="ECO:0000313" key="2">
    <source>
        <dbReference type="EMBL" id="HIX55405.1"/>
    </source>
</evidence>
<proteinExistence type="predicted"/>
<dbReference type="Proteomes" id="UP000824156">
    <property type="component" value="Unassembled WGS sequence"/>
</dbReference>
<protein>
    <submittedName>
        <fullName evidence="2">AtpZ/AtpI family protein</fullName>
    </submittedName>
</protein>
<evidence type="ECO:0000256" key="1">
    <source>
        <dbReference type="SAM" id="Phobius"/>
    </source>
</evidence>
<comment type="caution">
    <text evidence="2">The sequence shown here is derived from an EMBL/GenBank/DDBJ whole genome shotgun (WGS) entry which is preliminary data.</text>
</comment>
<accession>A0A9D2AZB6</accession>